<dbReference type="GO" id="GO:0090729">
    <property type="term" value="F:toxin activity"/>
    <property type="evidence" value="ECO:0007669"/>
    <property type="project" value="InterPro"/>
</dbReference>
<dbReference type="Gene3D" id="2.60.120.260">
    <property type="entry name" value="Galactose-binding domain-like"/>
    <property type="match status" value="1"/>
</dbReference>
<dbReference type="Pfam" id="PF17997">
    <property type="entry name" value="Cry1Ac_D5"/>
    <property type="match status" value="1"/>
</dbReference>
<sequence length="935" mass="104430">MAFDIGSFYRINSKLSGKVFDIQAQSTASNAVVVQNDWHDRDSQKFIFYPLNNGYYTVINKNSGKVFDIRAQSTASNAEVVQNDWHDRDSQYFFTHQQESGFFSVQSRLSGKVFDIRAQSTASNAVVVQNDWHDRDSQKFSFSPVESISVPSIQTQPLPPPPFYNGINDILPDRTEPVVTNYTLAPCIAVDDPYYNDQQKIQTGNEYYLYVREQYWQRVFSHVLVPGESYTYSQTSGMTTTDQNTVTNTVSHSIGADVGFSFKQGSLSAGLSYQYTQELSVTESHTEELLTSTTKTFEINNNSREPVAYSQYLLVSEYYVRRADGTIVNDRWAVSDADSTVTVSYPSNVELPILELDSGFVDAQQAVRNLFADAEHSRLKIDTTDYMIDQAALQVEQLSDESDELEKMMLFNVVRCAKQVSKKRNLLRDGDFESPNWQNPEGGWQASYNVTVLSDNPIFKGNYVDMPGANARNGSITPTYLYQKVDESKLKPYTRYLVRGFVGSSKELELFVTRYGKEVHDKMNIPTSPMNTCNQTDNYSLGYGSGYTMSNDPCQLYPTNPMPSSNGLCEEKQNFVFHIDVGEINPRADLGIGVGFNISSPDGMAQLSNVEVIEANPLTGEALARVKKREQKWRREMEKKCALTEKTVSVATQAVHRLFTDAQKNRLKATTTMQDIRNAEAKVKAIPFVYNTYFEEVPGMNDAIFQALQSDVYTASGLYIDRNIIRNGDFGSRLSNWHATAGADVQDRDGRSHVLVISNWSANVSQEVCVQPERGYVLRVTARKEGSGKGYVTLTDCTAENTETVTFTANEDVTIPRPPVKPRQSVTSPVCDMSRYAESFGIVPDDTNMMNRSQASYGTASCSCGCGKTISNGEGSCQTNPCPSTPSMPIGNGPASNYITKTIEIFPETNRVRIEIGETEGSFLVESVELICMEE</sequence>
<feature type="domain" description="Pesticidal crystal protein Cry" evidence="3">
    <location>
        <begin position="427"/>
        <end position="614"/>
    </location>
</feature>
<dbReference type="Proteomes" id="UP000220032">
    <property type="component" value="Unassembled WGS sequence"/>
</dbReference>
<protein>
    <recommendedName>
        <fullName evidence="7">Ricin B lectin domain-containing protein</fullName>
    </recommendedName>
</protein>
<name>A0A2A8ZS27_BACCE</name>
<dbReference type="SUPFAM" id="SSF49785">
    <property type="entry name" value="Galactose-binding domain-like"/>
    <property type="match status" value="1"/>
</dbReference>
<dbReference type="Pfam" id="PF05431">
    <property type="entry name" value="Toxin_10"/>
    <property type="match status" value="1"/>
</dbReference>
<dbReference type="InterPro" id="IPR000772">
    <property type="entry name" value="Ricin_B_lectin"/>
</dbReference>
<dbReference type="InterPro" id="IPR035992">
    <property type="entry name" value="Ricin_B-like_lectins"/>
</dbReference>
<dbReference type="Pfam" id="PF14200">
    <property type="entry name" value="RicinB_lectin_2"/>
    <property type="match status" value="1"/>
</dbReference>
<evidence type="ECO:0000259" key="1">
    <source>
        <dbReference type="Pfam" id="PF05431"/>
    </source>
</evidence>
<proteinExistence type="predicted"/>
<evidence type="ECO:0000259" key="3">
    <source>
        <dbReference type="Pfam" id="PF17997"/>
    </source>
</evidence>
<organism evidence="5 6">
    <name type="scientific">Bacillus cereus</name>
    <dbReference type="NCBI Taxonomy" id="1396"/>
    <lineage>
        <taxon>Bacteria</taxon>
        <taxon>Bacillati</taxon>
        <taxon>Bacillota</taxon>
        <taxon>Bacilli</taxon>
        <taxon>Bacillales</taxon>
        <taxon>Bacillaceae</taxon>
        <taxon>Bacillus</taxon>
        <taxon>Bacillus cereus group</taxon>
    </lineage>
</organism>
<dbReference type="Pfam" id="PF21463">
    <property type="entry name" value="Cry1Ac_dom-VII"/>
    <property type="match status" value="1"/>
</dbReference>
<dbReference type="EMBL" id="NTRR01000065">
    <property type="protein sequence ID" value="PFE08435.1"/>
    <property type="molecule type" value="Genomic_DNA"/>
</dbReference>
<evidence type="ECO:0000313" key="6">
    <source>
        <dbReference type="Proteomes" id="UP000220032"/>
    </source>
</evidence>
<dbReference type="Gene3D" id="2.80.10.50">
    <property type="match status" value="1"/>
</dbReference>
<reference evidence="5 6" key="1">
    <citation type="submission" date="2017-09" db="EMBL/GenBank/DDBJ databases">
        <title>Large-scale bioinformatics analysis of Bacillus genomes uncovers conserved roles of natural products in bacterial physiology.</title>
        <authorList>
            <consortium name="Agbiome Team Llc"/>
            <person name="Bleich R.M."/>
            <person name="Grubbs K.J."/>
            <person name="Santa Maria K.C."/>
            <person name="Allen S.E."/>
            <person name="Farag S."/>
            <person name="Shank E.A."/>
            <person name="Bowers A."/>
        </authorList>
    </citation>
    <scope>NUCLEOTIDE SEQUENCE [LARGE SCALE GENOMIC DNA]</scope>
    <source>
        <strain evidence="5 6">AFS022681</strain>
    </source>
</reference>
<dbReference type="InterPro" id="IPR048645">
    <property type="entry name" value="Cry1Ac-like_dom-VII"/>
</dbReference>
<evidence type="ECO:0000313" key="5">
    <source>
        <dbReference type="EMBL" id="PFE08435.1"/>
    </source>
</evidence>
<feature type="domain" description="Cry1Ac-like" evidence="4">
    <location>
        <begin position="729"/>
        <end position="808"/>
    </location>
</feature>
<dbReference type="InterPro" id="IPR008979">
    <property type="entry name" value="Galactose-bd-like_sf"/>
</dbReference>
<dbReference type="RefSeq" id="WP_098343886.1">
    <property type="nucleotide sequence ID" value="NZ_NTRR01000065.1"/>
</dbReference>
<dbReference type="CDD" id="cd00161">
    <property type="entry name" value="beta-trefoil_Ricin-like"/>
    <property type="match status" value="1"/>
</dbReference>
<feature type="domain" description="Insecticidal crystal toxin" evidence="1">
    <location>
        <begin position="202"/>
        <end position="336"/>
    </location>
</feature>
<evidence type="ECO:0000259" key="4">
    <source>
        <dbReference type="Pfam" id="PF21463"/>
    </source>
</evidence>
<feature type="domain" description="Ricin B lectin" evidence="2">
    <location>
        <begin position="7"/>
        <end position="82"/>
    </location>
</feature>
<dbReference type="InterPro" id="IPR008872">
    <property type="entry name" value="Toxin_P42"/>
</dbReference>
<gene>
    <name evidence="5" type="ORF">CN307_28555</name>
</gene>
<accession>A0A2A8ZS27</accession>
<evidence type="ECO:0008006" key="7">
    <source>
        <dbReference type="Google" id="ProtNLM"/>
    </source>
</evidence>
<comment type="caution">
    <text evidence="5">The sequence shown here is derived from an EMBL/GenBank/DDBJ whole genome shotgun (WGS) entry which is preliminary data.</text>
</comment>
<dbReference type="InterPro" id="IPR041587">
    <property type="entry name" value="Cry_V"/>
</dbReference>
<dbReference type="AlphaFoldDB" id="A0A2A8ZS27"/>
<evidence type="ECO:0000259" key="2">
    <source>
        <dbReference type="Pfam" id="PF14200"/>
    </source>
</evidence>
<dbReference type="SUPFAM" id="SSF50370">
    <property type="entry name" value="Ricin B-like lectins"/>
    <property type="match status" value="1"/>
</dbReference>